<evidence type="ECO:0000256" key="1">
    <source>
        <dbReference type="SAM" id="MobiDB-lite"/>
    </source>
</evidence>
<dbReference type="Proteomes" id="UP001454036">
    <property type="component" value="Unassembled WGS sequence"/>
</dbReference>
<gene>
    <name evidence="2" type="ORF">LIER_25034</name>
</gene>
<evidence type="ECO:0000313" key="3">
    <source>
        <dbReference type="Proteomes" id="UP001454036"/>
    </source>
</evidence>
<comment type="caution">
    <text evidence="2">The sequence shown here is derived from an EMBL/GenBank/DDBJ whole genome shotgun (WGS) entry which is preliminary data.</text>
</comment>
<feature type="region of interest" description="Disordered" evidence="1">
    <location>
        <begin position="90"/>
        <end position="109"/>
    </location>
</feature>
<feature type="region of interest" description="Disordered" evidence="1">
    <location>
        <begin position="1"/>
        <end position="20"/>
    </location>
</feature>
<evidence type="ECO:0000313" key="2">
    <source>
        <dbReference type="EMBL" id="GAA0170861.1"/>
    </source>
</evidence>
<keyword evidence="3" id="KW-1185">Reference proteome</keyword>
<dbReference type="AlphaFoldDB" id="A0AAV3R5F7"/>
<proteinExistence type="predicted"/>
<reference evidence="2 3" key="1">
    <citation type="submission" date="2024-01" db="EMBL/GenBank/DDBJ databases">
        <title>The complete chloroplast genome sequence of Lithospermum erythrorhizon: insights into the phylogenetic relationship among Boraginaceae species and the maternal lineages of purple gromwells.</title>
        <authorList>
            <person name="Okada T."/>
            <person name="Watanabe K."/>
        </authorList>
    </citation>
    <scope>NUCLEOTIDE SEQUENCE [LARGE SCALE GENOMIC DNA]</scope>
</reference>
<accession>A0AAV3R5F7</accession>
<dbReference type="EMBL" id="BAABME010007429">
    <property type="protein sequence ID" value="GAA0170861.1"/>
    <property type="molecule type" value="Genomic_DNA"/>
</dbReference>
<sequence length="109" mass="12562">MSPKTSRWSDDEYPSHRPSMSRGLITWKDWRLPPPPRQNIWLLQELGSKKLRGHERVMIGKRRRWNTALGKVLGFRRSLRPLSLPSEAIPSEGLISASDEEEDLMGRSG</sequence>
<protein>
    <submittedName>
        <fullName evidence="2">Uncharacterized protein</fullName>
    </submittedName>
</protein>
<name>A0AAV3R5F7_LITER</name>
<organism evidence="2 3">
    <name type="scientific">Lithospermum erythrorhizon</name>
    <name type="common">Purple gromwell</name>
    <name type="synonym">Lithospermum officinale var. erythrorhizon</name>
    <dbReference type="NCBI Taxonomy" id="34254"/>
    <lineage>
        <taxon>Eukaryota</taxon>
        <taxon>Viridiplantae</taxon>
        <taxon>Streptophyta</taxon>
        <taxon>Embryophyta</taxon>
        <taxon>Tracheophyta</taxon>
        <taxon>Spermatophyta</taxon>
        <taxon>Magnoliopsida</taxon>
        <taxon>eudicotyledons</taxon>
        <taxon>Gunneridae</taxon>
        <taxon>Pentapetalae</taxon>
        <taxon>asterids</taxon>
        <taxon>lamiids</taxon>
        <taxon>Boraginales</taxon>
        <taxon>Boraginaceae</taxon>
        <taxon>Boraginoideae</taxon>
        <taxon>Lithospermeae</taxon>
        <taxon>Lithospermum</taxon>
    </lineage>
</organism>